<feature type="domain" description="Polycystin cation channel PKD1/PKD2" evidence="10">
    <location>
        <begin position="568"/>
        <end position="784"/>
    </location>
</feature>
<comment type="subcellular location">
    <subcellularLocation>
        <location evidence="1">Membrane</location>
        <topology evidence="1">Multi-pass membrane protein</topology>
    </subcellularLocation>
</comment>
<dbReference type="GeneID" id="118405273"/>
<keyword evidence="12" id="KW-1185">Reference proteome</keyword>
<organism evidence="12 13">
    <name type="scientific">Branchiostoma floridae</name>
    <name type="common">Florida lancelet</name>
    <name type="synonym">Amphioxus</name>
    <dbReference type="NCBI Taxonomy" id="7739"/>
    <lineage>
        <taxon>Eukaryota</taxon>
        <taxon>Metazoa</taxon>
        <taxon>Chordata</taxon>
        <taxon>Cephalochordata</taxon>
        <taxon>Leptocardii</taxon>
        <taxon>Amphioxiformes</taxon>
        <taxon>Branchiostomatidae</taxon>
        <taxon>Branchiostoma</taxon>
    </lineage>
</organism>
<feature type="transmembrane region" description="Helical" evidence="9">
    <location>
        <begin position="6"/>
        <end position="25"/>
    </location>
</feature>
<dbReference type="GO" id="GO:0005509">
    <property type="term" value="F:calcium ion binding"/>
    <property type="evidence" value="ECO:0007669"/>
    <property type="project" value="InterPro"/>
</dbReference>
<protein>
    <submittedName>
        <fullName evidence="13">Polycystic kidney disease 2-like 2 protein</fullName>
    </submittedName>
</protein>
<dbReference type="GO" id="GO:0050982">
    <property type="term" value="P:detection of mechanical stimulus"/>
    <property type="evidence" value="ECO:0000318"/>
    <property type="project" value="GO_Central"/>
</dbReference>
<dbReference type="Pfam" id="PF08016">
    <property type="entry name" value="PKD_channel"/>
    <property type="match status" value="1"/>
</dbReference>
<evidence type="ECO:0000256" key="6">
    <source>
        <dbReference type="ARBA" id="ARBA00023180"/>
    </source>
</evidence>
<name>A0A9J7KI20_BRAFL</name>
<feature type="transmembrane region" description="Helical" evidence="9">
    <location>
        <begin position="695"/>
        <end position="717"/>
    </location>
</feature>
<dbReference type="PANTHER" id="PTHR10877">
    <property type="entry name" value="POLYCYSTIN FAMILY MEMBER"/>
    <property type="match status" value="1"/>
</dbReference>
<evidence type="ECO:0000259" key="11">
    <source>
        <dbReference type="Pfam" id="PF20519"/>
    </source>
</evidence>
<dbReference type="GO" id="GO:0005262">
    <property type="term" value="F:calcium channel activity"/>
    <property type="evidence" value="ECO:0000318"/>
    <property type="project" value="GO_Central"/>
</dbReference>
<dbReference type="Proteomes" id="UP000001554">
    <property type="component" value="Chromosome 18"/>
</dbReference>
<evidence type="ECO:0000256" key="4">
    <source>
        <dbReference type="ARBA" id="ARBA00022989"/>
    </source>
</evidence>
<keyword evidence="4 9" id="KW-1133">Transmembrane helix</keyword>
<dbReference type="InterPro" id="IPR046791">
    <property type="entry name" value="Polycystin_dom"/>
</dbReference>
<reference evidence="13" key="2">
    <citation type="submission" date="2025-08" db="UniProtKB">
        <authorList>
            <consortium name="RefSeq"/>
        </authorList>
    </citation>
    <scope>IDENTIFICATION</scope>
    <source>
        <strain evidence="13">S238N-H82</strain>
        <tissue evidence="13">Testes</tissue>
    </source>
</reference>
<dbReference type="OrthoDB" id="2121937at2759"/>
<dbReference type="InterPro" id="IPR013122">
    <property type="entry name" value="PKD1_2_channel"/>
</dbReference>
<feature type="transmembrane region" description="Helical" evidence="9">
    <location>
        <begin position="143"/>
        <end position="167"/>
    </location>
</feature>
<keyword evidence="5 9" id="KW-0472">Membrane</keyword>
<sequence length="853" mass="97528">MIGLQSAAIIMPINLLIVFLFRNSGSKSSIKEKTKSRKGTSVNKPAMYLPHKKQNDREAEKKQNELRTLGNYESEPTSFWRHKENSTAKKKQLISDYSGKHIHRRHIHLDFDDTIEEINTSNGTDSKDPETTRNTSLPWWSVYIGWLLVWSVSFVAAFFTVLYTLSFGRAKAEAWVFTFLTSFLTDLFLIQPFKLMLVAVLFALIVKKPVEDEDPQPEPLQKDEEYLEDNKKVVTHDSRHWRTATGWMRYLWTEEANTLEHHNKMSTETVNSELPLDEIDLAEQRADSLERRKRRKQILEVLTFGLFVTVIMLTSYGERSPLAFYVTKNVQRLLLESGDIEFSEIKDIPSFWTWMSTGLIPVTNATQWYNGRGLGSLEAAIMEDMLTYPLGHVQLRQVRLSPGEHCEAPKRIASIISRCRAAHSFAVADTQNYTEGWNTTAELRVLANTTESPENSYYLETENPWSYTFASVTDGFPYFGKQGTYLPGGYVTSLGSAKHTSLSRVEHLQQQDWLDDKTRAVFIELTLYNPHVNLFSVVSMAVEFTNQGAAYKGSEVVTLRLVQHDAILLLVLRGCLALFILIFALREGKTLFSRPLDYLTEFWSWVELLVIAVGFSALGVYFHTQSIIDEVAVQRTAGHNATFGGYKSAVGWFQVYTYLLGLLICCATLKFIRLLRFNAHVYALSMTMRRSLKPVAQFMLTVVILIMAFTQMANLIFGVKLLEYKNITSSLQSLLFMMMGSFDFEALTQGHELLGPMIFFTYQSMMQFFLLSMFMAIIMDVYSEDTQSTHTEELNFNAFVKESALRVLEKVKDKKSPNINVVKNISTRDRGTLEDMLTKIDRMVGDLDTGVYD</sequence>
<feature type="domain" description="Polycystin" evidence="11">
    <location>
        <begin position="342"/>
        <end position="561"/>
    </location>
</feature>
<dbReference type="Pfam" id="PF20519">
    <property type="entry name" value="Polycystin_dom"/>
    <property type="match status" value="1"/>
</dbReference>
<evidence type="ECO:0000256" key="2">
    <source>
        <dbReference type="ARBA" id="ARBA00007200"/>
    </source>
</evidence>
<feature type="disulfide bond" evidence="7">
    <location>
        <begin position="406"/>
        <end position="419"/>
    </location>
</feature>
<gene>
    <name evidence="13" type="primary">LOC118405273</name>
</gene>
<dbReference type="FunFam" id="1.10.287.70:FF:000333">
    <property type="entry name" value="Uncharacterized protein"/>
    <property type="match status" value="1"/>
</dbReference>
<dbReference type="PRINTS" id="PR01433">
    <property type="entry name" value="POLYCYSTIN2"/>
</dbReference>
<proteinExistence type="inferred from homology"/>
<evidence type="ECO:0000256" key="8">
    <source>
        <dbReference type="SAM" id="MobiDB-lite"/>
    </source>
</evidence>
<dbReference type="InterPro" id="IPR051223">
    <property type="entry name" value="Polycystin"/>
</dbReference>
<feature type="transmembrane region" description="Helical" evidence="9">
    <location>
        <begin position="566"/>
        <end position="585"/>
    </location>
</feature>
<reference evidence="12" key="1">
    <citation type="journal article" date="2020" name="Nat. Ecol. Evol.">
        <title>Deeply conserved synteny resolves early events in vertebrate evolution.</title>
        <authorList>
            <person name="Simakov O."/>
            <person name="Marletaz F."/>
            <person name="Yue J.X."/>
            <person name="O'Connell B."/>
            <person name="Jenkins J."/>
            <person name="Brandt A."/>
            <person name="Calef R."/>
            <person name="Tung C.H."/>
            <person name="Huang T.K."/>
            <person name="Schmutz J."/>
            <person name="Satoh N."/>
            <person name="Yu J.K."/>
            <person name="Putnam N.H."/>
            <person name="Green R.E."/>
            <person name="Rokhsar D.S."/>
        </authorList>
    </citation>
    <scope>NUCLEOTIDE SEQUENCE [LARGE SCALE GENOMIC DNA]</scope>
    <source>
        <strain evidence="12">S238N-H82</strain>
    </source>
</reference>
<dbReference type="InterPro" id="IPR003915">
    <property type="entry name" value="PKD_2"/>
</dbReference>
<dbReference type="PANTHER" id="PTHR10877:SF194">
    <property type="entry name" value="LOCATION OF VULVA DEFECTIVE 1"/>
    <property type="match status" value="1"/>
</dbReference>
<evidence type="ECO:0000313" key="13">
    <source>
        <dbReference type="RefSeq" id="XP_035660578.1"/>
    </source>
</evidence>
<evidence type="ECO:0000313" key="12">
    <source>
        <dbReference type="Proteomes" id="UP000001554"/>
    </source>
</evidence>
<comment type="similarity">
    <text evidence="2">Belongs to the polycystin family.</text>
</comment>
<keyword evidence="6" id="KW-0325">Glycoprotein</keyword>
<dbReference type="RefSeq" id="XP_035660578.1">
    <property type="nucleotide sequence ID" value="XM_035804685.1"/>
</dbReference>
<keyword evidence="3 9" id="KW-0812">Transmembrane</keyword>
<evidence type="ECO:0000256" key="7">
    <source>
        <dbReference type="PIRSR" id="PIRSR603915-2"/>
    </source>
</evidence>
<feature type="transmembrane region" description="Helical" evidence="9">
    <location>
        <begin position="605"/>
        <end position="623"/>
    </location>
</feature>
<evidence type="ECO:0000256" key="5">
    <source>
        <dbReference type="ARBA" id="ARBA00023136"/>
    </source>
</evidence>
<evidence type="ECO:0000256" key="1">
    <source>
        <dbReference type="ARBA" id="ARBA00004141"/>
    </source>
</evidence>
<feature type="transmembrane region" description="Helical" evidence="9">
    <location>
        <begin position="187"/>
        <end position="206"/>
    </location>
</feature>
<feature type="transmembrane region" description="Helical" evidence="9">
    <location>
        <begin position="655"/>
        <end position="675"/>
    </location>
</feature>
<feature type="region of interest" description="Disordered" evidence="8">
    <location>
        <begin position="29"/>
        <end position="68"/>
    </location>
</feature>
<feature type="compositionally biased region" description="Basic and acidic residues" evidence="8">
    <location>
        <begin position="53"/>
        <end position="65"/>
    </location>
</feature>
<evidence type="ECO:0000259" key="10">
    <source>
        <dbReference type="Pfam" id="PF08016"/>
    </source>
</evidence>
<feature type="transmembrane region" description="Helical" evidence="9">
    <location>
        <begin position="759"/>
        <end position="779"/>
    </location>
</feature>
<evidence type="ECO:0000256" key="9">
    <source>
        <dbReference type="SAM" id="Phobius"/>
    </source>
</evidence>
<accession>A0A9J7KI20</accession>
<dbReference type="GO" id="GO:0016020">
    <property type="term" value="C:membrane"/>
    <property type="evidence" value="ECO:0000318"/>
    <property type="project" value="GO_Central"/>
</dbReference>
<dbReference type="Gene3D" id="1.10.287.70">
    <property type="match status" value="1"/>
</dbReference>
<evidence type="ECO:0000256" key="3">
    <source>
        <dbReference type="ARBA" id="ARBA00022692"/>
    </source>
</evidence>
<feature type="transmembrane region" description="Helical" evidence="9">
    <location>
        <begin position="298"/>
        <end position="317"/>
    </location>
</feature>
<dbReference type="AlphaFoldDB" id="A0A9J7KI20"/>
<dbReference type="KEGG" id="bfo:118405273"/>